<dbReference type="PROSITE" id="PS51854">
    <property type="entry name" value="CSPG"/>
    <property type="match status" value="10"/>
</dbReference>
<dbReference type="OrthoDB" id="9026019at2759"/>
<dbReference type="InterPro" id="IPR013320">
    <property type="entry name" value="ConA-like_dom_sf"/>
</dbReference>
<evidence type="ECO:0000256" key="4">
    <source>
        <dbReference type="PROSITE-ProRule" id="PRU00122"/>
    </source>
</evidence>
<keyword evidence="7" id="KW-0812">Transmembrane</keyword>
<evidence type="ECO:0000313" key="9">
    <source>
        <dbReference type="EMBL" id="NXG75955.1"/>
    </source>
</evidence>
<feature type="non-terminal residue" evidence="9">
    <location>
        <position position="1"/>
    </location>
</feature>
<dbReference type="PANTHER" id="PTHR45739">
    <property type="entry name" value="MATRIX PROTEIN, PUTATIVE-RELATED"/>
    <property type="match status" value="1"/>
</dbReference>
<feature type="region of interest" description="Disordered" evidence="6">
    <location>
        <begin position="2173"/>
        <end position="2193"/>
    </location>
</feature>
<sequence length="2376" mass="266782">LSVSFYGDSFVELNTVEASSQTSIQLQFRTSKPHGLLFLAAGKKDYCLMELRSGHIELRINFGMGERVLHSQQRSQLNDLTWHLVELHHELDNVTLVIDKHDRTSAKMPGMLYELNIDYGFYIGGTGKLNVPYLVGALPSFRGCIDDVLFNQLDILMPLRSSSGFKNVHEVSVGCSDEFFAGEEESISFFSSRSYISFPSWNVDDEGILEYTLQTSAARGLLLYHPGQAGDFIAMEMEDGLVKAYVGKHKSRIQLSSRRSVNDSLWHYIELKFTAEYLQLTLDEETVKKSLPPHSKLPLLKGSFFVGGVDDSTRSEVIKLELTSVSGKYARGGSFKGCLRDLKANSVEQSLKNVLVTKDISTGCETESAFNRNLSLEMAVKNPAVKATPTFTVSPESSGSLGKEDESHLLVLSNLVVLEGGRAFLESKHIKVNLDFQKLGIHQSQILFEIKEPPSCGELKLDAEPAQEVNTFAMQDVWQKKILYVHDGSEDTYDYFNFSISTSSEKIVPPYLQGNEQHMFSITITPVNDAPEITLPKGNLLLVLENSKRRLTSDLIKVLDEDNDPDSHSLSVLGNLNADAGFLENSKHPGKAITTFSNEDLREGAVFFVHTGVKNSRIVLRASDGEKVSNTVVLRVMAVPLDYRVVNNSGITLLQGVTALITPKHLAVQTNANLQELEIRYEITEPPRFGEIQRQHSRGEWKRVGSFSQRSIQRSRVRYCSTFKEFQLENVTDQFKFKVSIGNRTSEVHTFPIKVEWLRYNLLKFTPLEIEKSKKKYLNSNNLFAVIKDLEIPEDELNFKLLSLPKSGQILLNDQSLKKGSIFSQKDITDQKVAYELISRYHENNRDSFRFLIFTKYLESNIYDFEVYIKSDFRNVSLTNNGLTVTEGEGELITSTKLFVQTLDNRTFRYKVIQFPKHGKLKLINFSGLFESNDNLTTFTSKDITDRRLMYVHDDSETAFDEFLVRASCEESEKWANFDPEEEPFSIEISFNISVQLKNDEKPIRIVDKIFDVVRNGQRLLTLADLCYHDPDSDFEDGQLLYTRRGISNGDLVLTNDTLHRLYQFKQADLEQKQVLFIHRGADFGRFVLFVTDGKHYTSLLLEVSATDPYIRLANNTGLLVQKGKEETVTTANLSAITNQDIRNDHELTYEILSFPKYGKLYVNNQLMDSFTQHDLIKGYVTYRHDNSNNLIDTFNVTVRARDVHLDAGVHVRIYLESHQWPPRIVNKNSLLVEEGKPVKISKGKLQVVHENSSPSEIVFTVRQLPVHGYIQKFSSEESYLSADRRPLLSFTQQDVDEGKVQYVQTVTDQLEDHFSLDVTNGIRTVSGIEMSVDIIPRMIPLEVQNFTVIEGGSKALVEDYLKISSRHFAGLSCEFILTVLPKHGYVENSRVPGIKLTTFNRKQVEQELIYYVHDDSEDLMDNFTVVVNNTELWKQSLPQTVFVTITAVNDEAPIIKVNRILWVWVNSVTEITTGNLCAEDKDSSPSELIYSITPPSNGHVGLKSSPNKSILSFTQADIMEGQLVFVHNGAMSGDFGFQVTDGLNFAPQQIFSITARTLVISLEVNKGLGVFPGSVKPISRHDLKAVTNDVTNAGNRTITFMIVTSPKLGRLIRVNSDNTTQEILSFTQSMVDDGVIMYEHVQAKPAGWSEEDFFTFNVSSPPSALDLQVFHIAISYEITRHDWKSRLLANTGAVVQEGGRVLINRTNLDASNLLIKLPEVQRSMYEVWYQVVSLPQHGMIIVGERNVTGEKPNFSQYILNKFGIVYVHDNSESLNDNFTFAVWLNLKSKSTRKPHSEVLEEMFNITVVPVNDQAPELKTRRLHLKVLQGDVSVLGAENLKVEDLDNAPAELKYTIVSHPSNGYLAMKSNLSVSVKDFTQADVDSGKVWFVQDGSSSSGVFYFSVTDGKHRPLYKVFNLEVIPIALVLVNLTDVALPQGQTSVTITNVQLSAVTNGKSTDIMYEITRPLKYGRLMIGNEQVTKFEQADLYSGRLSYHLTNLTASREVLEFMLFTAEGNLTGQVLNITVKPLVQVAPDMQISNQATYKFRSSDLDASELAKLTNSNPRFEVIVPPSHGRIVKKRFVNDAVFEDARTFTQADIDSGGVLLDVYANMTGIDLLNDSFTFILRADAVQPAVGYFQYSIVPYNPPLVQGFTAEVPSITSTATLKIHAASKDKAPATSENEEPTVASQKMEPTAWLGQNHWGNLYEEGPFLNLAMGTSGSAGTKTTTQVNARSPGEQAGESTNPWYVIIPLVLVSVLLIVAVTSVCILLMCQKKEKTKPLLKSQTEAVLSSPGQCLERSLTVPSVTVTPLLKGAERSIASTFMAVRHEQLLPAVVPPTVEQSLQNNWLNLDPEMIQYCRKTNPTLKRNQYWV</sequence>
<feature type="transmembrane region" description="Helical" evidence="7">
    <location>
        <begin position="2249"/>
        <end position="2275"/>
    </location>
</feature>
<accession>A0A7K9EH28</accession>
<keyword evidence="1" id="KW-0732">Signal</keyword>
<comment type="caution">
    <text evidence="4">Lacks conserved residue(s) required for the propagation of feature annotation.</text>
</comment>
<evidence type="ECO:0000256" key="5">
    <source>
        <dbReference type="PROSITE-ProRule" id="PRU01201"/>
    </source>
</evidence>
<evidence type="ECO:0000256" key="6">
    <source>
        <dbReference type="SAM" id="MobiDB-lite"/>
    </source>
</evidence>
<dbReference type="PANTHER" id="PTHR45739:SF14">
    <property type="entry name" value="CHONDROITIN SULFATE PROTEOGLYCAN 4"/>
    <property type="match status" value="1"/>
</dbReference>
<dbReference type="SUPFAM" id="SSF49899">
    <property type="entry name" value="Concanavalin A-like lectins/glucanases"/>
    <property type="match status" value="2"/>
</dbReference>
<comment type="caution">
    <text evidence="9">The sequence shown here is derived from an EMBL/GenBank/DDBJ whole genome shotgun (WGS) entry which is preliminary data.</text>
</comment>
<protein>
    <submittedName>
        <fullName evidence="9">CSPG4 protein</fullName>
    </submittedName>
</protein>
<feature type="repeat" description="CSPG" evidence="5">
    <location>
        <begin position="1222"/>
        <end position="1320"/>
    </location>
</feature>
<evidence type="ECO:0000256" key="1">
    <source>
        <dbReference type="ARBA" id="ARBA00022729"/>
    </source>
</evidence>
<keyword evidence="7" id="KW-1133">Transmembrane helix</keyword>
<dbReference type="GO" id="GO:0009653">
    <property type="term" value="P:anatomical structure morphogenesis"/>
    <property type="evidence" value="ECO:0007669"/>
    <property type="project" value="TreeGrafter"/>
</dbReference>
<keyword evidence="2" id="KW-0677">Repeat</keyword>
<proteinExistence type="predicted"/>
<feature type="repeat" description="CSPG" evidence="5">
    <location>
        <begin position="1110"/>
        <end position="1200"/>
    </location>
</feature>
<dbReference type="Proteomes" id="UP000578343">
    <property type="component" value="Unassembled WGS sequence"/>
</dbReference>
<evidence type="ECO:0000256" key="2">
    <source>
        <dbReference type="ARBA" id="ARBA00022737"/>
    </source>
</evidence>
<organism evidence="9 10">
    <name type="scientific">Baryphthengus martii</name>
    <name type="common">Rufous motmot</name>
    <dbReference type="NCBI Taxonomy" id="176943"/>
    <lineage>
        <taxon>Eukaryota</taxon>
        <taxon>Metazoa</taxon>
        <taxon>Chordata</taxon>
        <taxon>Craniata</taxon>
        <taxon>Vertebrata</taxon>
        <taxon>Euteleostomi</taxon>
        <taxon>Archelosauria</taxon>
        <taxon>Archosauria</taxon>
        <taxon>Dinosauria</taxon>
        <taxon>Saurischia</taxon>
        <taxon>Theropoda</taxon>
        <taxon>Coelurosauria</taxon>
        <taxon>Aves</taxon>
        <taxon>Neognathae</taxon>
        <taxon>Neoaves</taxon>
        <taxon>Telluraves</taxon>
        <taxon>Coraciimorphae</taxon>
        <taxon>Coraciiformes</taxon>
        <taxon>Momotidae</taxon>
        <taxon>Baryphthengus</taxon>
    </lineage>
</organism>
<feature type="domain" description="Laminin G" evidence="8">
    <location>
        <begin position="1"/>
        <end position="175"/>
    </location>
</feature>
<reference evidence="9 10" key="1">
    <citation type="submission" date="2019-09" db="EMBL/GenBank/DDBJ databases">
        <title>Bird 10,000 Genomes (B10K) Project - Family phase.</title>
        <authorList>
            <person name="Zhang G."/>
        </authorList>
    </citation>
    <scope>NUCLEOTIDE SEQUENCE [LARGE SCALE GENOMIC DNA]</scope>
    <source>
        <strain evidence="9">B10K-DU-001-21</strain>
        <tissue evidence="9">Muscle</tissue>
    </source>
</reference>
<keyword evidence="7" id="KW-0472">Membrane</keyword>
<feature type="repeat" description="CSPG" evidence="5">
    <location>
        <begin position="1685"/>
        <end position="1784"/>
    </location>
</feature>
<feature type="repeat" description="CSPG" evidence="5">
    <location>
        <begin position="406"/>
        <end position="501"/>
    </location>
</feature>
<feature type="repeat" description="CSPG" evidence="5">
    <location>
        <begin position="1338"/>
        <end position="1429"/>
    </location>
</feature>
<feature type="non-terminal residue" evidence="9">
    <location>
        <position position="2376"/>
    </location>
</feature>
<evidence type="ECO:0000256" key="7">
    <source>
        <dbReference type="SAM" id="Phobius"/>
    </source>
</evidence>
<dbReference type="CDD" id="cd00110">
    <property type="entry name" value="LamG"/>
    <property type="match status" value="2"/>
</dbReference>
<dbReference type="SMART" id="SM00282">
    <property type="entry name" value="LamG"/>
    <property type="match status" value="2"/>
</dbReference>
<gene>
    <name evidence="9" type="primary">Cspg4_0</name>
    <name evidence="9" type="ORF">BARMAR_R08340</name>
</gene>
<dbReference type="InterPro" id="IPR001791">
    <property type="entry name" value="Laminin_G"/>
</dbReference>
<keyword evidence="3" id="KW-0325">Glycoprotein</keyword>
<feature type="repeat" description="CSPG" evidence="5">
    <location>
        <begin position="1560"/>
        <end position="1660"/>
    </location>
</feature>
<feature type="repeat" description="CSPG" evidence="5">
    <location>
        <begin position="1814"/>
        <end position="1908"/>
    </location>
</feature>
<dbReference type="InterPro" id="IPR039005">
    <property type="entry name" value="CSPG_rpt"/>
</dbReference>
<feature type="domain" description="Laminin G" evidence="8">
    <location>
        <begin position="185"/>
        <end position="364"/>
    </location>
</feature>
<dbReference type="PROSITE" id="PS50025">
    <property type="entry name" value="LAM_G_DOMAIN"/>
    <property type="match status" value="2"/>
</dbReference>
<name>A0A7K9EH28_BARMA</name>
<dbReference type="Gene3D" id="2.60.120.200">
    <property type="match status" value="2"/>
</dbReference>
<evidence type="ECO:0000313" key="10">
    <source>
        <dbReference type="Proteomes" id="UP000578343"/>
    </source>
</evidence>
<feature type="repeat" description="CSPG" evidence="5">
    <location>
        <begin position="642"/>
        <end position="740"/>
    </location>
</feature>
<dbReference type="InterPro" id="IPR051561">
    <property type="entry name" value="FRAS1_ECM"/>
</dbReference>
<evidence type="ECO:0000259" key="8">
    <source>
        <dbReference type="PROSITE" id="PS50025"/>
    </source>
</evidence>
<evidence type="ECO:0000256" key="3">
    <source>
        <dbReference type="ARBA" id="ARBA00023180"/>
    </source>
</evidence>
<keyword evidence="10" id="KW-1185">Reference proteome</keyword>
<dbReference type="Pfam" id="PF02210">
    <property type="entry name" value="Laminin_G_2"/>
    <property type="match status" value="2"/>
</dbReference>
<dbReference type="EMBL" id="VWZK01013994">
    <property type="protein sequence ID" value="NXG75955.1"/>
    <property type="molecule type" value="Genomic_DNA"/>
</dbReference>
<dbReference type="Pfam" id="PF16184">
    <property type="entry name" value="Cadherin_3"/>
    <property type="match status" value="13"/>
</dbReference>
<feature type="repeat" description="CSPG" evidence="5">
    <location>
        <begin position="874"/>
        <end position="968"/>
    </location>
</feature>
<feature type="repeat" description="CSPG" evidence="5">
    <location>
        <begin position="1453"/>
        <end position="1543"/>
    </location>
</feature>